<accession>A0A5M3MXL3</accession>
<dbReference type="AlphaFoldDB" id="A0A5M3MXL3"/>
<name>A0A5M3MXL3_CONPW</name>
<evidence type="ECO:0000313" key="4">
    <source>
        <dbReference type="EMBL" id="EIW83737.1"/>
    </source>
</evidence>
<dbReference type="InterPro" id="IPR019775">
    <property type="entry name" value="WD40_repeat_CS"/>
</dbReference>
<dbReference type="GeneID" id="19208847"/>
<evidence type="ECO:0000256" key="2">
    <source>
        <dbReference type="ARBA" id="ARBA00022737"/>
    </source>
</evidence>
<dbReference type="PANTHER" id="PTHR19879:SF9">
    <property type="entry name" value="TRANSCRIPTION INITIATION FACTOR TFIID SUBUNIT 5"/>
    <property type="match status" value="1"/>
</dbReference>
<dbReference type="RefSeq" id="XP_007765383.1">
    <property type="nucleotide sequence ID" value="XM_007767193.1"/>
</dbReference>
<dbReference type="Proteomes" id="UP000053558">
    <property type="component" value="Unassembled WGS sequence"/>
</dbReference>
<gene>
    <name evidence="4" type="ORF">CONPUDRAFT_70695</name>
</gene>
<dbReference type="InterPro" id="IPR001680">
    <property type="entry name" value="WD40_rpt"/>
</dbReference>
<keyword evidence="5" id="KW-1185">Reference proteome</keyword>
<organism evidence="4 5">
    <name type="scientific">Coniophora puteana (strain RWD-64-598)</name>
    <name type="common">Brown rot fungus</name>
    <dbReference type="NCBI Taxonomy" id="741705"/>
    <lineage>
        <taxon>Eukaryota</taxon>
        <taxon>Fungi</taxon>
        <taxon>Dikarya</taxon>
        <taxon>Basidiomycota</taxon>
        <taxon>Agaricomycotina</taxon>
        <taxon>Agaricomycetes</taxon>
        <taxon>Agaricomycetidae</taxon>
        <taxon>Boletales</taxon>
        <taxon>Coniophorineae</taxon>
        <taxon>Coniophoraceae</taxon>
        <taxon>Coniophora</taxon>
    </lineage>
</organism>
<dbReference type="SUPFAM" id="SSF50978">
    <property type="entry name" value="WD40 repeat-like"/>
    <property type="match status" value="1"/>
</dbReference>
<dbReference type="PROSITE" id="PS50294">
    <property type="entry name" value="WD_REPEATS_REGION"/>
    <property type="match status" value="1"/>
</dbReference>
<dbReference type="OrthoDB" id="3238562at2759"/>
<dbReference type="PROSITE" id="PS50082">
    <property type="entry name" value="WD_REPEATS_2"/>
    <property type="match status" value="1"/>
</dbReference>
<dbReference type="KEGG" id="cput:CONPUDRAFT_70695"/>
<dbReference type="PANTHER" id="PTHR19879">
    <property type="entry name" value="TRANSCRIPTION INITIATION FACTOR TFIID"/>
    <property type="match status" value="1"/>
</dbReference>
<evidence type="ECO:0000313" key="5">
    <source>
        <dbReference type="Proteomes" id="UP000053558"/>
    </source>
</evidence>
<dbReference type="PROSITE" id="PS00678">
    <property type="entry name" value="WD_REPEATS_1"/>
    <property type="match status" value="1"/>
</dbReference>
<feature type="repeat" description="WD" evidence="3">
    <location>
        <begin position="12"/>
        <end position="53"/>
    </location>
</feature>
<dbReference type="Gene3D" id="2.130.10.10">
    <property type="entry name" value="YVTN repeat-like/Quinoprotein amine dehydrogenase"/>
    <property type="match status" value="2"/>
</dbReference>
<proteinExistence type="predicted"/>
<dbReference type="Pfam" id="PF00400">
    <property type="entry name" value="WD40"/>
    <property type="match status" value="1"/>
</dbReference>
<dbReference type="InterPro" id="IPR015943">
    <property type="entry name" value="WD40/YVTN_repeat-like_dom_sf"/>
</dbReference>
<protein>
    <submittedName>
        <fullName evidence="4">WD40 repeat-like protein</fullName>
    </submittedName>
</protein>
<dbReference type="OMA" id="GHEVHIT"/>
<dbReference type="SMART" id="SM00320">
    <property type="entry name" value="WD40"/>
    <property type="match status" value="3"/>
</dbReference>
<evidence type="ECO:0000256" key="1">
    <source>
        <dbReference type="ARBA" id="ARBA00022574"/>
    </source>
</evidence>
<dbReference type="InterPro" id="IPR036322">
    <property type="entry name" value="WD40_repeat_dom_sf"/>
</dbReference>
<keyword evidence="1 3" id="KW-0853">WD repeat</keyword>
<sequence>MVLRYAHRLTFPTVHSKPIRCLAFHPNRDVVASAGEDTKVIMWDTNSGEVKYYAEGRSPARSLLWTSWDEELHCGFQDGYLMSVTADEADQMLRVKGVLCHASLPLESMTAHPDGRILATAARAEVRLWTRKSKRVTLGEEGHWKAYAALREPQKTAVTEKHEVIVTSVHWLPPNAFKSFGSDTNPTASFSDVGDVLVSYLTHGVVCWDVNSCSARWYVSMSGYVSTTALSSSAQYLAVSDFRGGVDIYDMDTGFIVKSFIISSRKERSPVSFIHDDTSLLASNSNGVASIWHVFTGTEVQCLRLDAHVTQLANAPAIAAQTLSGDLLRVAVGLRGDGLCGFSIWETVEVEVEVDRR</sequence>
<evidence type="ECO:0000256" key="3">
    <source>
        <dbReference type="PROSITE-ProRule" id="PRU00221"/>
    </source>
</evidence>
<reference evidence="5" key="1">
    <citation type="journal article" date="2012" name="Science">
        <title>The Paleozoic origin of enzymatic lignin decomposition reconstructed from 31 fungal genomes.</title>
        <authorList>
            <person name="Floudas D."/>
            <person name="Binder M."/>
            <person name="Riley R."/>
            <person name="Barry K."/>
            <person name="Blanchette R.A."/>
            <person name="Henrissat B."/>
            <person name="Martinez A.T."/>
            <person name="Otillar R."/>
            <person name="Spatafora J.W."/>
            <person name="Yadav J.S."/>
            <person name="Aerts A."/>
            <person name="Benoit I."/>
            <person name="Boyd A."/>
            <person name="Carlson A."/>
            <person name="Copeland A."/>
            <person name="Coutinho P.M."/>
            <person name="de Vries R.P."/>
            <person name="Ferreira P."/>
            <person name="Findley K."/>
            <person name="Foster B."/>
            <person name="Gaskell J."/>
            <person name="Glotzer D."/>
            <person name="Gorecki P."/>
            <person name="Heitman J."/>
            <person name="Hesse C."/>
            <person name="Hori C."/>
            <person name="Igarashi K."/>
            <person name="Jurgens J.A."/>
            <person name="Kallen N."/>
            <person name="Kersten P."/>
            <person name="Kohler A."/>
            <person name="Kuees U."/>
            <person name="Kumar T.K.A."/>
            <person name="Kuo A."/>
            <person name="LaButti K."/>
            <person name="Larrondo L.F."/>
            <person name="Lindquist E."/>
            <person name="Ling A."/>
            <person name="Lombard V."/>
            <person name="Lucas S."/>
            <person name="Lundell T."/>
            <person name="Martin R."/>
            <person name="McLaughlin D.J."/>
            <person name="Morgenstern I."/>
            <person name="Morin E."/>
            <person name="Murat C."/>
            <person name="Nagy L.G."/>
            <person name="Nolan M."/>
            <person name="Ohm R.A."/>
            <person name="Patyshakuliyeva A."/>
            <person name="Rokas A."/>
            <person name="Ruiz-Duenas F.J."/>
            <person name="Sabat G."/>
            <person name="Salamov A."/>
            <person name="Samejima M."/>
            <person name="Schmutz J."/>
            <person name="Slot J.C."/>
            <person name="St John F."/>
            <person name="Stenlid J."/>
            <person name="Sun H."/>
            <person name="Sun S."/>
            <person name="Syed K."/>
            <person name="Tsang A."/>
            <person name="Wiebenga A."/>
            <person name="Young D."/>
            <person name="Pisabarro A."/>
            <person name="Eastwood D.C."/>
            <person name="Martin F."/>
            <person name="Cullen D."/>
            <person name="Grigoriev I.V."/>
            <person name="Hibbett D.S."/>
        </authorList>
    </citation>
    <scope>NUCLEOTIDE SEQUENCE [LARGE SCALE GENOMIC DNA]</scope>
    <source>
        <strain evidence="5">RWD-64-598 SS2</strain>
    </source>
</reference>
<keyword evidence="2" id="KW-0677">Repeat</keyword>
<dbReference type="EMBL" id="JH711575">
    <property type="protein sequence ID" value="EIW83737.1"/>
    <property type="molecule type" value="Genomic_DNA"/>
</dbReference>
<comment type="caution">
    <text evidence="4">The sequence shown here is derived from an EMBL/GenBank/DDBJ whole genome shotgun (WGS) entry which is preliminary data.</text>
</comment>